<dbReference type="Pfam" id="PF00535">
    <property type="entry name" value="Glycos_transf_2"/>
    <property type="match status" value="1"/>
</dbReference>
<dbReference type="PANTHER" id="PTHR22916:SF51">
    <property type="entry name" value="GLYCOSYLTRANSFERASE EPSH-RELATED"/>
    <property type="match status" value="1"/>
</dbReference>
<accession>A0ABY5X8L5</accession>
<dbReference type="CDD" id="cd00761">
    <property type="entry name" value="Glyco_tranf_GTA_type"/>
    <property type="match status" value="1"/>
</dbReference>
<sequence>MLTSPPLLSVIVPFFNNEAFLIPCLESLFSQIGNDIEVILINDGSSDNSAHLASQCLARYPEARVRYIAQQNSGIASTRNVGMQHASGRYMTFLDGDDVLSPHYVDILKPVLLSGQYDLIDFDYQRFIHNPPEIHKQEGVRIHEYDFEKKGISCLEPLFTQSMWHLWNRVYKRELLDKERFESGRRYEDVIFTPFIYFKSERMAHLDHTLYFYRDNSQGITRNVKPADIEDMLFAIKKMEHYAAKKTENSALKNLAARMIVNCFGEVKSLTKAAYGYYHYNKQTIATLQQAARLCAGSSVPAKKIWQMRYPQVDMLLSRIRLFCKK</sequence>
<keyword evidence="1 4" id="KW-0328">Glycosyltransferase</keyword>
<reference evidence="4" key="1">
    <citation type="submission" date="2022-07" db="EMBL/GenBank/DDBJ databases">
        <title>Genetic diversity of Erwinia pyrifoliae.</title>
        <authorList>
            <person name="Park D.S."/>
            <person name="Ham H."/>
        </authorList>
    </citation>
    <scope>NUCLEOTIDE SEQUENCE</scope>
    <source>
        <strain evidence="4">CP201486</strain>
    </source>
</reference>
<dbReference type="GeneID" id="92238747"/>
<dbReference type="Gene3D" id="3.90.550.10">
    <property type="entry name" value="Spore Coat Polysaccharide Biosynthesis Protein SpsA, Chain A"/>
    <property type="match status" value="1"/>
</dbReference>
<name>A0ABY5X8L5_ERWPY</name>
<evidence type="ECO:0000313" key="4">
    <source>
        <dbReference type="EMBL" id="UWS33736.1"/>
    </source>
</evidence>
<feature type="domain" description="Glycosyltransferase 2-like" evidence="3">
    <location>
        <begin position="9"/>
        <end position="146"/>
    </location>
</feature>
<dbReference type="EMBL" id="CP103445">
    <property type="protein sequence ID" value="UWS33736.1"/>
    <property type="molecule type" value="Genomic_DNA"/>
</dbReference>
<keyword evidence="5" id="KW-1185">Reference proteome</keyword>
<dbReference type="InterPro" id="IPR029044">
    <property type="entry name" value="Nucleotide-diphossugar_trans"/>
</dbReference>
<protein>
    <submittedName>
        <fullName evidence="4">Glycosyltransferase</fullName>
        <ecNumber evidence="4">2.4.-.-</ecNumber>
    </submittedName>
</protein>
<dbReference type="SUPFAM" id="SSF53448">
    <property type="entry name" value="Nucleotide-diphospho-sugar transferases"/>
    <property type="match status" value="1"/>
</dbReference>
<evidence type="ECO:0000313" key="5">
    <source>
        <dbReference type="Proteomes" id="UP001058553"/>
    </source>
</evidence>
<evidence type="ECO:0000259" key="3">
    <source>
        <dbReference type="Pfam" id="PF00535"/>
    </source>
</evidence>
<keyword evidence="2 4" id="KW-0808">Transferase</keyword>
<dbReference type="RefSeq" id="WP_012666478.1">
    <property type="nucleotide sequence ID" value="NZ_CP023567.1"/>
</dbReference>
<dbReference type="GO" id="GO:0016757">
    <property type="term" value="F:glycosyltransferase activity"/>
    <property type="evidence" value="ECO:0007669"/>
    <property type="project" value="UniProtKB-KW"/>
</dbReference>
<evidence type="ECO:0000256" key="2">
    <source>
        <dbReference type="ARBA" id="ARBA00022679"/>
    </source>
</evidence>
<organism evidence="4 5">
    <name type="scientific">Erwinia pyrifoliae</name>
    <dbReference type="NCBI Taxonomy" id="79967"/>
    <lineage>
        <taxon>Bacteria</taxon>
        <taxon>Pseudomonadati</taxon>
        <taxon>Pseudomonadota</taxon>
        <taxon>Gammaproteobacteria</taxon>
        <taxon>Enterobacterales</taxon>
        <taxon>Erwiniaceae</taxon>
        <taxon>Erwinia</taxon>
    </lineage>
</organism>
<dbReference type="EC" id="2.4.-.-" evidence="4"/>
<dbReference type="Proteomes" id="UP001058553">
    <property type="component" value="Chromosome"/>
</dbReference>
<proteinExistence type="predicted"/>
<evidence type="ECO:0000256" key="1">
    <source>
        <dbReference type="ARBA" id="ARBA00022676"/>
    </source>
</evidence>
<dbReference type="InterPro" id="IPR001173">
    <property type="entry name" value="Glyco_trans_2-like"/>
</dbReference>
<dbReference type="PANTHER" id="PTHR22916">
    <property type="entry name" value="GLYCOSYLTRANSFERASE"/>
    <property type="match status" value="1"/>
</dbReference>
<gene>
    <name evidence="4" type="ORF">NYP84_00430</name>
</gene>